<accession>A0A8H4RCA0</accession>
<dbReference type="InterPro" id="IPR036864">
    <property type="entry name" value="Zn2-C6_fun-type_DNA-bd_sf"/>
</dbReference>
<evidence type="ECO:0000313" key="3">
    <source>
        <dbReference type="Proteomes" id="UP000566819"/>
    </source>
</evidence>
<dbReference type="AlphaFoldDB" id="A0A8H4RCA0"/>
<keyword evidence="3" id="KW-1185">Reference proteome</keyword>
<name>A0A8H4RCA0_9HELO</name>
<comment type="caution">
    <text evidence="2">The sequence shown here is derived from an EMBL/GenBank/DDBJ whole genome shotgun (WGS) entry which is preliminary data.</text>
</comment>
<dbReference type="CDD" id="cd00067">
    <property type="entry name" value="GAL4"/>
    <property type="match status" value="1"/>
</dbReference>
<dbReference type="Gene3D" id="4.10.240.10">
    <property type="entry name" value="Zn(2)-C6 fungal-type DNA-binding domain"/>
    <property type="match status" value="1"/>
</dbReference>
<dbReference type="Proteomes" id="UP000566819">
    <property type="component" value="Unassembled WGS sequence"/>
</dbReference>
<evidence type="ECO:0000256" key="1">
    <source>
        <dbReference type="ARBA" id="ARBA00023242"/>
    </source>
</evidence>
<dbReference type="OrthoDB" id="5392779at2759"/>
<evidence type="ECO:0008006" key="4">
    <source>
        <dbReference type="Google" id="ProtNLM"/>
    </source>
</evidence>
<dbReference type="EMBL" id="JAAMPI010001204">
    <property type="protein sequence ID" value="KAF4626185.1"/>
    <property type="molecule type" value="Genomic_DNA"/>
</dbReference>
<protein>
    <recommendedName>
        <fullName evidence="4">Zn(2)-C6 fungal-type domain-containing protein</fullName>
    </recommendedName>
</protein>
<dbReference type="GO" id="GO:0008270">
    <property type="term" value="F:zinc ion binding"/>
    <property type="evidence" value="ECO:0007669"/>
    <property type="project" value="InterPro"/>
</dbReference>
<gene>
    <name evidence="2" type="ORF">G7Y89_g11976</name>
</gene>
<sequence length="167" mass="18471">MSTPSSASDRPLKRLRLGTKSCAECRRRKVRCMPNETACKKYTLHEVDCIPQGGKKGNPGHQEDQDVHGKLANLVVRLICSSMELGKQTSNLSQIEINTAEVLRRMRATSEQRNEGSISRTELTVASDHGASVALNDPVDPFVDAPLLILFKDTMLIKEADIRENAI</sequence>
<reference evidence="2 3" key="1">
    <citation type="submission" date="2020-03" db="EMBL/GenBank/DDBJ databases">
        <title>Draft Genome Sequence of Cudoniella acicularis.</title>
        <authorList>
            <person name="Buettner E."/>
            <person name="Kellner H."/>
        </authorList>
    </citation>
    <scope>NUCLEOTIDE SEQUENCE [LARGE SCALE GENOMIC DNA]</scope>
    <source>
        <strain evidence="2 3">DSM 108380</strain>
    </source>
</reference>
<evidence type="ECO:0000313" key="2">
    <source>
        <dbReference type="EMBL" id="KAF4626185.1"/>
    </source>
</evidence>
<dbReference type="GO" id="GO:0000981">
    <property type="term" value="F:DNA-binding transcription factor activity, RNA polymerase II-specific"/>
    <property type="evidence" value="ECO:0007669"/>
    <property type="project" value="InterPro"/>
</dbReference>
<dbReference type="SUPFAM" id="SSF57701">
    <property type="entry name" value="Zn2/Cys6 DNA-binding domain"/>
    <property type="match status" value="1"/>
</dbReference>
<keyword evidence="1" id="KW-0539">Nucleus</keyword>
<proteinExistence type="predicted"/>
<dbReference type="InterPro" id="IPR001138">
    <property type="entry name" value="Zn2Cys6_DnaBD"/>
</dbReference>
<organism evidence="2 3">
    <name type="scientific">Cudoniella acicularis</name>
    <dbReference type="NCBI Taxonomy" id="354080"/>
    <lineage>
        <taxon>Eukaryota</taxon>
        <taxon>Fungi</taxon>
        <taxon>Dikarya</taxon>
        <taxon>Ascomycota</taxon>
        <taxon>Pezizomycotina</taxon>
        <taxon>Leotiomycetes</taxon>
        <taxon>Helotiales</taxon>
        <taxon>Tricladiaceae</taxon>
        <taxon>Cudoniella</taxon>
    </lineage>
</organism>